<accession>A0A2I0U5P1</accession>
<keyword evidence="1" id="KW-0695">RNA-directed DNA polymerase</keyword>
<evidence type="ECO:0000313" key="1">
    <source>
        <dbReference type="EMBL" id="PKU41339.1"/>
    </source>
</evidence>
<dbReference type="AlphaFoldDB" id="A0A2I0U5P1"/>
<evidence type="ECO:0000313" key="2">
    <source>
        <dbReference type="Proteomes" id="UP000233556"/>
    </source>
</evidence>
<dbReference type="Proteomes" id="UP000233556">
    <property type="component" value="Unassembled WGS sequence"/>
</dbReference>
<keyword evidence="1" id="KW-0808">Transferase</keyword>
<proteinExistence type="predicted"/>
<sequence length="104" mass="11541">MGPVLFSIFINDIDSGIECTLSRSENNTKLSGAVSMSEGWEAIQRDLDRLRKWACVNFMTFNKASTEFEKIWVKLLREDGTDGAVNICHGNAKARAKSPVDVTS</sequence>
<gene>
    <name evidence="1" type="ORF">llap_8355</name>
</gene>
<dbReference type="GO" id="GO:0003964">
    <property type="term" value="F:RNA-directed DNA polymerase activity"/>
    <property type="evidence" value="ECO:0007669"/>
    <property type="project" value="UniProtKB-KW"/>
</dbReference>
<name>A0A2I0U5P1_LIMLA</name>
<keyword evidence="2" id="KW-1185">Reference proteome</keyword>
<reference evidence="2" key="2">
    <citation type="submission" date="2017-12" db="EMBL/GenBank/DDBJ databases">
        <title>Genome sequence of the Bar-tailed Godwit (Limosa lapponica baueri).</title>
        <authorList>
            <person name="Lima N.C.B."/>
            <person name="Parody-Merino A.M."/>
            <person name="Battley P.F."/>
            <person name="Fidler A.E."/>
            <person name="Prosdocimi F."/>
        </authorList>
    </citation>
    <scope>NUCLEOTIDE SEQUENCE [LARGE SCALE GENOMIC DNA]</scope>
</reference>
<organism evidence="1 2">
    <name type="scientific">Limosa lapponica baueri</name>
    <dbReference type="NCBI Taxonomy" id="1758121"/>
    <lineage>
        <taxon>Eukaryota</taxon>
        <taxon>Metazoa</taxon>
        <taxon>Chordata</taxon>
        <taxon>Craniata</taxon>
        <taxon>Vertebrata</taxon>
        <taxon>Euteleostomi</taxon>
        <taxon>Archelosauria</taxon>
        <taxon>Archosauria</taxon>
        <taxon>Dinosauria</taxon>
        <taxon>Saurischia</taxon>
        <taxon>Theropoda</taxon>
        <taxon>Coelurosauria</taxon>
        <taxon>Aves</taxon>
        <taxon>Neognathae</taxon>
        <taxon>Neoaves</taxon>
        <taxon>Charadriiformes</taxon>
        <taxon>Scolopacidae</taxon>
        <taxon>Limosa</taxon>
    </lineage>
</organism>
<keyword evidence="1" id="KW-0548">Nucleotidyltransferase</keyword>
<protein>
    <submittedName>
        <fullName evidence="1">Rna-directed dna polymerase from mobile element jockey-like</fullName>
    </submittedName>
</protein>
<reference evidence="2" key="1">
    <citation type="submission" date="2017-11" db="EMBL/GenBank/DDBJ databases">
        <authorList>
            <person name="Lima N.C."/>
            <person name="Parody-Merino A.M."/>
            <person name="Battley P.F."/>
            <person name="Fidler A.E."/>
            <person name="Prosdocimi F."/>
        </authorList>
    </citation>
    <scope>NUCLEOTIDE SEQUENCE [LARGE SCALE GENOMIC DNA]</scope>
</reference>
<dbReference type="EMBL" id="KZ506132">
    <property type="protein sequence ID" value="PKU41339.1"/>
    <property type="molecule type" value="Genomic_DNA"/>
</dbReference>